<organism evidence="2 3">
    <name type="scientific">Mytilus galloprovincialis</name>
    <name type="common">Mediterranean mussel</name>
    <dbReference type="NCBI Taxonomy" id="29158"/>
    <lineage>
        <taxon>Eukaryota</taxon>
        <taxon>Metazoa</taxon>
        <taxon>Spiralia</taxon>
        <taxon>Lophotrochozoa</taxon>
        <taxon>Mollusca</taxon>
        <taxon>Bivalvia</taxon>
        <taxon>Autobranchia</taxon>
        <taxon>Pteriomorphia</taxon>
        <taxon>Mytilida</taxon>
        <taxon>Mytiloidea</taxon>
        <taxon>Mytilidae</taxon>
        <taxon>Mytilinae</taxon>
        <taxon>Mytilus</taxon>
    </lineage>
</organism>
<dbReference type="Proteomes" id="UP000266721">
    <property type="component" value="Unassembled WGS sequence"/>
</dbReference>
<reference evidence="2 3" key="1">
    <citation type="journal article" date="2016" name="PLoS ONE">
        <title>A First Insight into the Genome of the Filter-Feeder Mussel Mytilus galloprovincialis.</title>
        <authorList>
            <person name="Murgarella M."/>
            <person name="Puiu D."/>
            <person name="Novoa B."/>
            <person name="Figueras A."/>
            <person name="Posada D."/>
            <person name="Canchaya C."/>
        </authorList>
    </citation>
    <scope>NUCLEOTIDE SEQUENCE [LARGE SCALE GENOMIC DNA]</scope>
    <source>
        <tissue evidence="2">Muscle</tissue>
    </source>
</reference>
<feature type="compositionally biased region" description="Low complexity" evidence="1">
    <location>
        <begin position="108"/>
        <end position="121"/>
    </location>
</feature>
<evidence type="ECO:0000313" key="2">
    <source>
        <dbReference type="EMBL" id="OPL33254.1"/>
    </source>
</evidence>
<name>A0A3L5TTM3_MYTGA</name>
<sequence>MAQESATRFDICKKDLGKCVTSVHNGHSIRDITEVAATAREDVQKRLGNIKEDIETLSEKSLAKEFELIDAINFPEEPKEIKPFNRNRFVNSVIDKIKCKYGERNPTPGSSPCRSKSPSVSTSHFSRYYNII</sequence>
<dbReference type="EMBL" id="KV583969">
    <property type="protein sequence ID" value="OPL33254.1"/>
    <property type="molecule type" value="Genomic_DNA"/>
</dbReference>
<comment type="caution">
    <text evidence="2">The sequence shown here is derived from an EMBL/GenBank/DDBJ whole genome shotgun (WGS) entry which is preliminary data.</text>
</comment>
<keyword evidence="3" id="KW-1185">Reference proteome</keyword>
<accession>A0A3L5TTM3</accession>
<dbReference type="AlphaFoldDB" id="A0A3L5TTM3"/>
<feature type="region of interest" description="Disordered" evidence="1">
    <location>
        <begin position="102"/>
        <end position="121"/>
    </location>
</feature>
<evidence type="ECO:0000256" key="1">
    <source>
        <dbReference type="SAM" id="MobiDB-lite"/>
    </source>
</evidence>
<proteinExistence type="predicted"/>
<protein>
    <submittedName>
        <fullName evidence="2">Uncharacterized protein</fullName>
    </submittedName>
</protein>
<feature type="non-terminal residue" evidence="2">
    <location>
        <position position="1"/>
    </location>
</feature>
<gene>
    <name evidence="2" type="ORF">AM593_10041</name>
</gene>
<evidence type="ECO:0000313" key="3">
    <source>
        <dbReference type="Proteomes" id="UP000266721"/>
    </source>
</evidence>